<dbReference type="Gene3D" id="3.30.70.1380">
    <property type="entry name" value="Transcriptional regulatory protein pf0864 domain like"/>
    <property type="match status" value="1"/>
</dbReference>
<dbReference type="EC" id="4.99.1.12" evidence="2"/>
<feature type="compositionally biased region" description="Basic and acidic residues" evidence="3">
    <location>
        <begin position="226"/>
        <end position="243"/>
    </location>
</feature>
<organism evidence="4 5">
    <name type="scientific">Brachybacterium fresconis</name>
    <dbReference type="NCBI Taxonomy" id="173363"/>
    <lineage>
        <taxon>Bacteria</taxon>
        <taxon>Bacillati</taxon>
        <taxon>Actinomycetota</taxon>
        <taxon>Actinomycetes</taxon>
        <taxon>Micrococcales</taxon>
        <taxon>Dermabacteraceae</taxon>
        <taxon>Brachybacterium</taxon>
    </lineage>
</organism>
<comment type="similarity">
    <text evidence="2">Belongs to the LarC family.</text>
</comment>
<feature type="region of interest" description="Disordered" evidence="3">
    <location>
        <begin position="329"/>
        <end position="434"/>
    </location>
</feature>
<protein>
    <recommendedName>
        <fullName evidence="2">Pyridinium-3,5-bisthiocarboxylic acid mononucleotide nickel insertion protein</fullName>
        <shortName evidence="2">P2TMN nickel insertion protein</shortName>
        <ecNumber evidence="2">4.99.1.12</ecNumber>
    </recommendedName>
    <alternativeName>
        <fullName evidence="2">Nickel-pincer cofactor biosynthesis protein LarC</fullName>
    </alternativeName>
</protein>
<dbReference type="PANTHER" id="PTHR36566:SF1">
    <property type="entry name" value="PYRIDINIUM-3,5-BISTHIOCARBOXYLIC ACID MONONUCLEOTIDE NICKEL INSERTION PROTEIN"/>
    <property type="match status" value="1"/>
</dbReference>
<dbReference type="PANTHER" id="PTHR36566">
    <property type="entry name" value="NICKEL INSERTION PROTEIN-RELATED"/>
    <property type="match status" value="1"/>
</dbReference>
<keyword evidence="5" id="KW-1185">Reference proteome</keyword>
<dbReference type="Proteomes" id="UP000698222">
    <property type="component" value="Unassembled WGS sequence"/>
</dbReference>
<name>A0ABS4YL90_9MICO</name>
<feature type="compositionally biased region" description="Low complexity" evidence="3">
    <location>
        <begin position="288"/>
        <end position="298"/>
    </location>
</feature>
<dbReference type="HAMAP" id="MF_01074">
    <property type="entry name" value="LarC"/>
    <property type="match status" value="1"/>
</dbReference>
<evidence type="ECO:0000313" key="5">
    <source>
        <dbReference type="Proteomes" id="UP000698222"/>
    </source>
</evidence>
<keyword evidence="1 2" id="KW-0533">Nickel</keyword>
<evidence type="ECO:0000256" key="1">
    <source>
        <dbReference type="ARBA" id="ARBA00022596"/>
    </source>
</evidence>
<dbReference type="Pfam" id="PF01969">
    <property type="entry name" value="Ni_insertion"/>
    <property type="match status" value="2"/>
</dbReference>
<dbReference type="InterPro" id="IPR002822">
    <property type="entry name" value="Ni_insertion"/>
</dbReference>
<sequence>MVPTPFPVPPAERMPSLEGSTPPGHALGRLAYIDATAGIAGDMLLGALIDAGADLDGAQRVLDALVPGSVRFVRREVDRAGQRATKVDVEVLVDDPPHRTWSSIRAMLERARALDEAPARTIDLSLAVFTRLAEAEGATHGVAPDEVHFHEVGALDSLADVIGACEAWRQLGITMGVGSVIAVGSGRIRAAHGDIPVPVPAVVRLATGWPTVAGELLPPRGHGPAHQHDHPHGDGDRPPHDGQEPAPTGVHHHSPSPDHAASGLTVPDSDAPVPEHVAGGPHEHGGRRVPPGVAPGIGELATPTGVALMRSLAASAGPQPMLATEAVGVGAGTKDTPGRPNVVRVVLGRPGYGEPDQAGSHQGGSHPAGGSPQVGSHQAGSHPSGAHQGDSIDHRTEHAVGTGSADPSALAASELPTGRTAAAASSGVAADAHDTPTSALQLEANVDDLDPRLWPGVLEELFAHGALDAWLTPITMKHGRPAVTVHALVREDSAGSTAALLMDRTGTLGVRMHRVERLIRTREFTEIEVRGQKIAVKIARDQDGTVVRREPEFRDVAAAARVLGISERAMLDLAKDSAADLTDPRN</sequence>
<dbReference type="EMBL" id="JAGIOC010000001">
    <property type="protein sequence ID" value="MBP2409567.1"/>
    <property type="molecule type" value="Genomic_DNA"/>
</dbReference>
<evidence type="ECO:0000313" key="4">
    <source>
        <dbReference type="EMBL" id="MBP2409567.1"/>
    </source>
</evidence>
<accession>A0ABS4YL90</accession>
<feature type="region of interest" description="Disordered" evidence="3">
    <location>
        <begin position="214"/>
        <end position="298"/>
    </location>
</feature>
<proteinExistence type="inferred from homology"/>
<feature type="compositionally biased region" description="Pro residues" evidence="3">
    <location>
        <begin position="1"/>
        <end position="12"/>
    </location>
</feature>
<gene>
    <name evidence="2" type="primary">larC</name>
    <name evidence="4" type="ORF">JOF44_002470</name>
</gene>
<comment type="caution">
    <text evidence="4">The sequence shown here is derived from an EMBL/GenBank/DDBJ whole genome shotgun (WGS) entry which is preliminary data.</text>
</comment>
<evidence type="ECO:0000256" key="3">
    <source>
        <dbReference type="SAM" id="MobiDB-lite"/>
    </source>
</evidence>
<reference evidence="4 5" key="1">
    <citation type="submission" date="2021-03" db="EMBL/GenBank/DDBJ databases">
        <title>Sequencing the genomes of 1000 actinobacteria strains.</title>
        <authorList>
            <person name="Klenk H.-P."/>
        </authorList>
    </citation>
    <scope>NUCLEOTIDE SEQUENCE [LARGE SCALE GENOMIC DNA]</scope>
    <source>
        <strain evidence="4 5">DSM 14564</strain>
    </source>
</reference>
<dbReference type="Gene3D" id="3.10.20.300">
    <property type="entry name" value="mk0293 like domain"/>
    <property type="match status" value="1"/>
</dbReference>
<comment type="catalytic activity">
    <reaction evidence="2">
        <text>Ni(II)-pyridinium-3,5-bisthiocarboxylate mononucleotide = pyridinium-3,5-bisthiocarboxylate mononucleotide + Ni(2+)</text>
        <dbReference type="Rhea" id="RHEA:54784"/>
        <dbReference type="ChEBI" id="CHEBI:49786"/>
        <dbReference type="ChEBI" id="CHEBI:137372"/>
        <dbReference type="ChEBI" id="CHEBI:137373"/>
        <dbReference type="EC" id="4.99.1.12"/>
    </reaction>
</comment>
<feature type="compositionally biased region" description="Low complexity" evidence="3">
    <location>
        <begin position="421"/>
        <end position="430"/>
    </location>
</feature>
<dbReference type="RefSeq" id="WP_281067095.1">
    <property type="nucleotide sequence ID" value="NZ_BAAAJV010000006.1"/>
</dbReference>
<evidence type="ECO:0000256" key="2">
    <source>
        <dbReference type="HAMAP-Rule" id="MF_01074"/>
    </source>
</evidence>
<feature type="region of interest" description="Disordered" evidence="3">
    <location>
        <begin position="1"/>
        <end position="21"/>
    </location>
</feature>
<comment type="function">
    <text evidence="2">Involved in the biosynthesis of a nickel-pincer cofactor ((SCS)Ni(II) pincer complex). Binds Ni(2+), and functions in nickel delivery to pyridinium-3,5-bisthiocarboxylic acid mononucleotide (P2TMN), to form the mature cofactor. Is thus probably required for the activation of nickel-pincer cofactor-dependent enzymes.</text>
</comment>
<keyword evidence="2" id="KW-0456">Lyase</keyword>